<keyword evidence="1" id="KW-0812">Transmembrane</keyword>
<gene>
    <name evidence="2" type="ORF">CEN92_297</name>
</gene>
<sequence length="102" mass="11483">IIDLSSNTDVSPPTLWERLKAYVDYNYVSQPKNLKNLAIIFLSLFILIFVLDGTHLGQAIIHGISSYLAKFISIIVVAVLIVIAFFIVVVGFIVFLEKRKED</sequence>
<comment type="caution">
    <text evidence="2">The sequence shown here is derived from an EMBL/GenBank/DDBJ whole genome shotgun (WGS) entry which is preliminary data.</text>
</comment>
<evidence type="ECO:0000256" key="1">
    <source>
        <dbReference type="SAM" id="Phobius"/>
    </source>
</evidence>
<protein>
    <submittedName>
        <fullName evidence="2">Uncharacterized protein</fullName>
    </submittedName>
</protein>
<dbReference type="EMBL" id="VMGH01000043">
    <property type="protein sequence ID" value="TSC91320.1"/>
    <property type="molecule type" value="Genomic_DNA"/>
</dbReference>
<feature type="non-terminal residue" evidence="2">
    <location>
        <position position="1"/>
    </location>
</feature>
<evidence type="ECO:0000313" key="3">
    <source>
        <dbReference type="Proteomes" id="UP000318296"/>
    </source>
</evidence>
<feature type="transmembrane region" description="Helical" evidence="1">
    <location>
        <begin position="34"/>
        <end position="51"/>
    </location>
</feature>
<reference evidence="2 3" key="1">
    <citation type="submission" date="2017-07" db="EMBL/GenBank/DDBJ databases">
        <title>Mechanisms for carbon and nitrogen cycling indicate functional differentiation within the Candidate Phyla Radiation.</title>
        <authorList>
            <person name="Danczak R.E."/>
            <person name="Johnston M.D."/>
            <person name="Kenah C."/>
            <person name="Slattery M."/>
            <person name="Wrighton K.C."/>
            <person name="Wilkins M.J."/>
        </authorList>
    </citation>
    <scope>NUCLEOTIDE SEQUENCE [LARGE SCALE GENOMIC DNA]</scope>
    <source>
        <strain evidence="2">Licking1014_96</strain>
    </source>
</reference>
<keyword evidence="1" id="KW-0472">Membrane</keyword>
<dbReference type="AlphaFoldDB" id="A0A554LEK8"/>
<dbReference type="Proteomes" id="UP000318296">
    <property type="component" value="Unassembled WGS sequence"/>
</dbReference>
<proteinExistence type="predicted"/>
<accession>A0A554LEK8</accession>
<feature type="transmembrane region" description="Helical" evidence="1">
    <location>
        <begin position="71"/>
        <end position="96"/>
    </location>
</feature>
<organism evidence="2 3">
    <name type="scientific">Candidatus Berkelbacteria bacterium Licking1014_96</name>
    <dbReference type="NCBI Taxonomy" id="2017149"/>
    <lineage>
        <taxon>Bacteria</taxon>
        <taxon>Candidatus Berkelbacteria</taxon>
    </lineage>
</organism>
<evidence type="ECO:0000313" key="2">
    <source>
        <dbReference type="EMBL" id="TSC91320.1"/>
    </source>
</evidence>
<name>A0A554LEK8_9BACT</name>
<keyword evidence="1" id="KW-1133">Transmembrane helix</keyword>